<dbReference type="AlphaFoldDB" id="A0AAQ2C5L2"/>
<dbReference type="EMBL" id="SOFY01000062">
    <property type="protein sequence ID" value="TFC44717.1"/>
    <property type="molecule type" value="Genomic_DNA"/>
</dbReference>
<name>A0AAQ2C5L2_9MICO</name>
<comment type="caution">
    <text evidence="1">The sequence shown here is derived from an EMBL/GenBank/DDBJ whole genome shotgun (WGS) entry which is preliminary data.</text>
</comment>
<sequence length="82" mass="9838">MISYVVNPTIETRELRYSGGRNQAVWHHAILALVRRMKPARRRRSNPRVIKRKVSKWPAKRFHHTHWPQPLHEPEITTQTLN</sequence>
<keyword evidence="2" id="KW-1185">Reference proteome</keyword>
<reference evidence="1 2" key="1">
    <citation type="submission" date="2019-03" db="EMBL/GenBank/DDBJ databases">
        <title>Genomics of glacier-inhabiting Cryobacterium strains.</title>
        <authorList>
            <person name="Liu Q."/>
            <person name="Xin Y.-H."/>
        </authorList>
    </citation>
    <scope>NUCLEOTIDE SEQUENCE [LARGE SCALE GENOMIC DNA]</scope>
    <source>
        <strain evidence="2">TMT1-22</strain>
    </source>
</reference>
<evidence type="ECO:0000313" key="2">
    <source>
        <dbReference type="Proteomes" id="UP000297403"/>
    </source>
</evidence>
<proteinExistence type="predicted"/>
<protein>
    <submittedName>
        <fullName evidence="1">Uncharacterized protein</fullName>
    </submittedName>
</protein>
<organism evidence="1 2">
    <name type="scientific">Cryobacterium shii</name>
    <dbReference type="NCBI Taxonomy" id="1259235"/>
    <lineage>
        <taxon>Bacteria</taxon>
        <taxon>Bacillati</taxon>
        <taxon>Actinomycetota</taxon>
        <taxon>Actinomycetes</taxon>
        <taxon>Micrococcales</taxon>
        <taxon>Microbacteriaceae</taxon>
        <taxon>Cryobacterium</taxon>
    </lineage>
</organism>
<dbReference type="Proteomes" id="UP000297403">
    <property type="component" value="Unassembled WGS sequence"/>
</dbReference>
<evidence type="ECO:0000313" key="1">
    <source>
        <dbReference type="EMBL" id="TFC44717.1"/>
    </source>
</evidence>
<gene>
    <name evidence="1" type="ORF">E3O49_11660</name>
</gene>
<accession>A0AAQ2C5L2</accession>